<reference evidence="1" key="1">
    <citation type="submission" date="2021-05" db="EMBL/GenBank/DDBJ databases">
        <authorList>
            <person name="Scholz U."/>
            <person name="Mascher M."/>
            <person name="Fiebig A."/>
        </authorList>
    </citation>
    <scope>NUCLEOTIDE SEQUENCE [LARGE SCALE GENOMIC DNA]</scope>
</reference>
<proteinExistence type="predicted"/>
<evidence type="ECO:0000313" key="2">
    <source>
        <dbReference type="Proteomes" id="UP001732700"/>
    </source>
</evidence>
<accession>A0ACD5TKZ2</accession>
<organism evidence="1 2">
    <name type="scientific">Avena sativa</name>
    <name type="common">Oat</name>
    <dbReference type="NCBI Taxonomy" id="4498"/>
    <lineage>
        <taxon>Eukaryota</taxon>
        <taxon>Viridiplantae</taxon>
        <taxon>Streptophyta</taxon>
        <taxon>Embryophyta</taxon>
        <taxon>Tracheophyta</taxon>
        <taxon>Spermatophyta</taxon>
        <taxon>Magnoliopsida</taxon>
        <taxon>Liliopsida</taxon>
        <taxon>Poales</taxon>
        <taxon>Poaceae</taxon>
        <taxon>BOP clade</taxon>
        <taxon>Pooideae</taxon>
        <taxon>Poodae</taxon>
        <taxon>Poeae</taxon>
        <taxon>Poeae Chloroplast Group 1 (Aveneae type)</taxon>
        <taxon>Aveninae</taxon>
        <taxon>Avena</taxon>
    </lineage>
</organism>
<name>A0ACD5TKZ2_AVESA</name>
<protein>
    <submittedName>
        <fullName evidence="1">Uncharacterized protein</fullName>
    </submittedName>
</protein>
<sequence length="823" mass="91835">MRTRAGSDRSRTAPLRASPPPEPEPMPAVGARRSTRVFVPKAPKPRPDPARVRRSGKRLAFTSSDSNSHWTRWETNVDDASDKNPKPHSPPPPPPPPPERAFGAVYKRKRRERQDAGGSSDRRFGIVFTRKDKRRKVAPFRRDATPCSFSSAFASRIGLPAAHLLTLLDTGAAAAAVTHQAGGADIIVALVDATCPGSSRQFLRFLLPVLRQGRVQSLASFLLSSPALVAAFASRGLHFLRLQRRLPLSELLQRYVVRCGWCELRGADRSQKPLLSVNFSALPSYFQGLHSVIAIHAIYLPAVVRRAMGFVGEAEADPPDHMEVDSGSPSTGDAAEPRRLVQDYVPLEQAAGVVVHGLRLKKHQRKRSSTRHPLSRRRLVARFPARANAVKQGTVASQMVLKPALTEQEDSGEPVQPKPALEISLDLLENMDDSDVSTPMGPNGMQKRCSFKSPIVKEKLALSEIRQNVDTFQCKANLLIIQADRGWREEGALVMLELSNSNGWCVAVKLHGVTRVSLKPSEQRFYVVNRVTGAYVWQVEDGWKLEFPDKWDWLLFKELHIEGRERNSQGKIIPIPGVNDVSDCMEGTVKVPFSRPVPDYIRTADDEVARALSRDSAYDMDSEDEQWLIQLKHGSSDRRSTRQNNVSFEDFERIITLFEKDAYSNPEESNDVDQLLSRYPILGKGDNVLAIHQYWINKRYKKGAPLLRIFQGAPVRRGGRLSQKTSVKKKRSFKRQRSQTGRGKPGYFLQDNGEEESALQRVVDAERAAKQANEKAVQLRARAQALMANANLAAYKSVMALRIAEATSISDSYRNLVCKALLD</sequence>
<keyword evidence="2" id="KW-1185">Reference proteome</keyword>
<evidence type="ECO:0000313" key="1">
    <source>
        <dbReference type="EnsemblPlants" id="AVESA.00010b.r2.1CG0077950.1.CDS"/>
    </source>
</evidence>
<reference evidence="1" key="2">
    <citation type="submission" date="2025-09" db="UniProtKB">
        <authorList>
            <consortium name="EnsemblPlants"/>
        </authorList>
    </citation>
    <scope>IDENTIFICATION</scope>
</reference>
<dbReference type="EnsemblPlants" id="AVESA.00010b.r2.1CG0077950.1">
    <property type="protein sequence ID" value="AVESA.00010b.r2.1CG0077950.1.CDS"/>
    <property type="gene ID" value="AVESA.00010b.r2.1CG0077950"/>
</dbReference>
<dbReference type="Proteomes" id="UP001732700">
    <property type="component" value="Chromosome 1C"/>
</dbReference>